<dbReference type="AlphaFoldDB" id="A0A1S8YSL9"/>
<dbReference type="STRING" id="1926881.BTJ39_02710"/>
<gene>
    <name evidence="4" type="ORF">BTJ39_02710</name>
</gene>
<keyword evidence="5" id="KW-1185">Reference proteome</keyword>
<dbReference type="Pfam" id="PF12833">
    <property type="entry name" value="HTH_18"/>
    <property type="match status" value="1"/>
</dbReference>
<dbReference type="RefSeq" id="WP_078001113.1">
    <property type="nucleotide sequence ID" value="NZ_MRUL01000001.1"/>
</dbReference>
<evidence type="ECO:0000259" key="3">
    <source>
        <dbReference type="PROSITE" id="PS01124"/>
    </source>
</evidence>
<keyword evidence="2" id="KW-0804">Transcription</keyword>
<evidence type="ECO:0000313" key="4">
    <source>
        <dbReference type="EMBL" id="OON42084.1"/>
    </source>
</evidence>
<dbReference type="Gene3D" id="1.10.10.60">
    <property type="entry name" value="Homeodomain-like"/>
    <property type="match status" value="2"/>
</dbReference>
<keyword evidence="1" id="KW-0805">Transcription regulation</keyword>
<dbReference type="PANTHER" id="PTHR43436:SF1">
    <property type="entry name" value="TRANSCRIPTIONAL REGULATORY PROTEIN"/>
    <property type="match status" value="1"/>
</dbReference>
<evidence type="ECO:0000256" key="2">
    <source>
        <dbReference type="ARBA" id="ARBA00023163"/>
    </source>
</evidence>
<dbReference type="PROSITE" id="PS01124">
    <property type="entry name" value="HTH_ARAC_FAMILY_2"/>
    <property type="match status" value="1"/>
</dbReference>
<dbReference type="GO" id="GO:0003700">
    <property type="term" value="F:DNA-binding transcription factor activity"/>
    <property type="evidence" value="ECO:0007669"/>
    <property type="project" value="InterPro"/>
</dbReference>
<dbReference type="EMBL" id="MRUL01000001">
    <property type="protein sequence ID" value="OON42084.1"/>
    <property type="molecule type" value="Genomic_DNA"/>
</dbReference>
<dbReference type="Proteomes" id="UP000190667">
    <property type="component" value="Unassembled WGS sequence"/>
</dbReference>
<proteinExistence type="predicted"/>
<dbReference type="OrthoDB" id="34150at2"/>
<dbReference type="InterPro" id="IPR009594">
    <property type="entry name" value="Tscrpt_reg_HTH_AraC_N"/>
</dbReference>
<sequence>MQQLIDEMAQRVIRHAADGRKETAIPRLGIGVIRAEKAPVMTGCGSGACLVLQGSKQMLVGNQLLDYRAGSCFVSLIDLPTTRIQYENKSSGPYIATSLKFDHALFTSVLAELPAQRAARINPGYHLAAVSEPLLHSWNSLLALLDTPDDIPFLAALRERELVYRLIQSPHGPLLRQIAAREGRLMQIGSALHWLRIHFDQRIAAQELANIAGMSLPSFNRHFRLATGTSPLQYQKTLRLQAARRLLLNNQDAIQAAFAVGYESPSQFSREYARLYGKSPKKDAAGLRAGIGLIPENLI</sequence>
<dbReference type="InterPro" id="IPR018060">
    <property type="entry name" value="HTH_AraC"/>
</dbReference>
<feature type="domain" description="HTH araC/xylS-type" evidence="3">
    <location>
        <begin position="189"/>
        <end position="286"/>
    </location>
</feature>
<dbReference type="PANTHER" id="PTHR43436">
    <property type="entry name" value="ARAC-FAMILY TRANSCRIPTIONAL REGULATOR"/>
    <property type="match status" value="1"/>
</dbReference>
<comment type="caution">
    <text evidence="4">The sequence shown here is derived from an EMBL/GenBank/DDBJ whole genome shotgun (WGS) entry which is preliminary data.</text>
</comment>
<accession>A0A1S8YSL9</accession>
<dbReference type="SMART" id="SM00342">
    <property type="entry name" value="HTH_ARAC"/>
    <property type="match status" value="1"/>
</dbReference>
<dbReference type="InterPro" id="IPR009057">
    <property type="entry name" value="Homeodomain-like_sf"/>
</dbReference>
<dbReference type="SUPFAM" id="SSF46689">
    <property type="entry name" value="Homeodomain-like"/>
    <property type="match status" value="2"/>
</dbReference>
<dbReference type="GO" id="GO:0043565">
    <property type="term" value="F:sequence-specific DNA binding"/>
    <property type="evidence" value="ECO:0007669"/>
    <property type="project" value="InterPro"/>
</dbReference>
<reference evidence="4 5" key="1">
    <citation type="submission" date="2016-12" db="EMBL/GenBank/DDBJ databases">
        <title>Izhakiella australiana sp. nov. of genus Izhakiella isolated from Australian desert.</title>
        <authorList>
            <person name="Ji M."/>
        </authorList>
    </citation>
    <scope>NUCLEOTIDE SEQUENCE [LARGE SCALE GENOMIC DNA]</scope>
    <source>
        <strain evidence="4 5">D4N98</strain>
    </source>
</reference>
<organism evidence="4 5">
    <name type="scientific">Izhakiella australiensis</name>
    <dbReference type="NCBI Taxonomy" id="1926881"/>
    <lineage>
        <taxon>Bacteria</taxon>
        <taxon>Pseudomonadati</taxon>
        <taxon>Pseudomonadota</taxon>
        <taxon>Gammaproteobacteria</taxon>
        <taxon>Enterobacterales</taxon>
        <taxon>Erwiniaceae</taxon>
        <taxon>Izhakiella</taxon>
    </lineage>
</organism>
<evidence type="ECO:0000256" key="1">
    <source>
        <dbReference type="ARBA" id="ARBA00023015"/>
    </source>
</evidence>
<name>A0A1S8YSL9_9GAMM</name>
<protein>
    <submittedName>
        <fullName evidence="4">AraC family transcriptional regulator</fullName>
    </submittedName>
</protein>
<dbReference type="Pfam" id="PF06719">
    <property type="entry name" value="AraC_N"/>
    <property type="match status" value="1"/>
</dbReference>
<evidence type="ECO:0000313" key="5">
    <source>
        <dbReference type="Proteomes" id="UP000190667"/>
    </source>
</evidence>